<feature type="domain" description="HTH gntR-type" evidence="4">
    <location>
        <begin position="15"/>
        <end position="82"/>
    </location>
</feature>
<dbReference type="Gene3D" id="1.20.120.530">
    <property type="entry name" value="GntR ligand-binding domain-like"/>
    <property type="match status" value="1"/>
</dbReference>
<evidence type="ECO:0000313" key="6">
    <source>
        <dbReference type="Proteomes" id="UP000232891"/>
    </source>
</evidence>
<dbReference type="GO" id="GO:0003677">
    <property type="term" value="F:DNA binding"/>
    <property type="evidence" value="ECO:0007669"/>
    <property type="project" value="UniProtKB-KW"/>
</dbReference>
<sequence>MSLSLSNAPNLGVAPSTSEVIAKYLRNAIISGEIAEDDPIRQDDIAKSFNVSKIPVREALKRLEAEGLVEFQRNRGAMVTRISEAELAQIFEVRVLLEAEITRYAIPNLTEEHFTRAYAILDDFLTGEDAGRWAEMNWAFHACIYEAAQRPFMFNLIRSIHDKIERYLRMQIVLSDGKATADAEHRAIVKACQARDVELAVKLIEEHIHGVCSTLFEHLPKSR</sequence>
<keyword evidence="1" id="KW-0805">Transcription regulation</keyword>
<dbReference type="CDD" id="cd07377">
    <property type="entry name" value="WHTH_GntR"/>
    <property type="match status" value="1"/>
</dbReference>
<dbReference type="EMBL" id="PHHD01000001">
    <property type="protein sequence ID" value="PKA77743.1"/>
    <property type="molecule type" value="Genomic_DNA"/>
</dbReference>
<keyword evidence="2 5" id="KW-0238">DNA-binding</keyword>
<gene>
    <name evidence="5" type="ORF">ATI14_4801</name>
</gene>
<evidence type="ECO:0000256" key="1">
    <source>
        <dbReference type="ARBA" id="ARBA00023015"/>
    </source>
</evidence>
<dbReference type="SUPFAM" id="SSF48008">
    <property type="entry name" value="GntR ligand-binding domain-like"/>
    <property type="match status" value="1"/>
</dbReference>
<dbReference type="PANTHER" id="PTHR43537">
    <property type="entry name" value="TRANSCRIPTIONAL REGULATOR, GNTR FAMILY"/>
    <property type="match status" value="1"/>
</dbReference>
<evidence type="ECO:0000256" key="2">
    <source>
        <dbReference type="ARBA" id="ARBA00023125"/>
    </source>
</evidence>
<dbReference type="InterPro" id="IPR036390">
    <property type="entry name" value="WH_DNA-bd_sf"/>
</dbReference>
<evidence type="ECO:0000256" key="3">
    <source>
        <dbReference type="ARBA" id="ARBA00023163"/>
    </source>
</evidence>
<dbReference type="SMART" id="SM00895">
    <property type="entry name" value="FCD"/>
    <property type="match status" value="1"/>
</dbReference>
<dbReference type="InterPro" id="IPR000524">
    <property type="entry name" value="Tscrpt_reg_HTH_GntR"/>
</dbReference>
<protein>
    <submittedName>
        <fullName evidence="5">DNA-binding GntR family transcriptional regulator</fullName>
    </submittedName>
</protein>
<accession>A0ABX4QLX1</accession>
<dbReference type="SMART" id="SM00345">
    <property type="entry name" value="HTH_GNTR"/>
    <property type="match status" value="1"/>
</dbReference>
<dbReference type="PROSITE" id="PS50949">
    <property type="entry name" value="HTH_GNTR"/>
    <property type="match status" value="1"/>
</dbReference>
<comment type="caution">
    <text evidence="5">The sequence shown here is derived from an EMBL/GenBank/DDBJ whole genome shotgun (WGS) entry which is preliminary data.</text>
</comment>
<organism evidence="5 6">
    <name type="scientific">Pseudomonas tolaasii NCPPB 2192</name>
    <dbReference type="NCBI Taxonomy" id="564423"/>
    <lineage>
        <taxon>Bacteria</taxon>
        <taxon>Pseudomonadati</taxon>
        <taxon>Pseudomonadota</taxon>
        <taxon>Gammaproteobacteria</taxon>
        <taxon>Pseudomonadales</taxon>
        <taxon>Pseudomonadaceae</taxon>
        <taxon>Pseudomonas</taxon>
    </lineage>
</organism>
<dbReference type="Pfam" id="PF00392">
    <property type="entry name" value="GntR"/>
    <property type="match status" value="1"/>
</dbReference>
<dbReference type="InterPro" id="IPR008920">
    <property type="entry name" value="TF_FadR/GntR_C"/>
</dbReference>
<reference evidence="5 6" key="1">
    <citation type="submission" date="2017-11" db="EMBL/GenBank/DDBJ databases">
        <title>Genome sequencing of a diverse group of Pseudomonas species.</title>
        <authorList>
            <person name="Loper J."/>
        </authorList>
    </citation>
    <scope>NUCLEOTIDE SEQUENCE [LARGE SCALE GENOMIC DNA]</scope>
    <source>
        <strain evidence="5 6">NCPPB 2192</strain>
    </source>
</reference>
<dbReference type="InterPro" id="IPR011711">
    <property type="entry name" value="GntR_C"/>
</dbReference>
<dbReference type="PANTHER" id="PTHR43537:SF41">
    <property type="entry name" value="TRANSCRIPTIONAL REGULATORY PROTEIN"/>
    <property type="match status" value="1"/>
</dbReference>
<dbReference type="InterPro" id="IPR036388">
    <property type="entry name" value="WH-like_DNA-bd_sf"/>
</dbReference>
<dbReference type="SUPFAM" id="SSF46785">
    <property type="entry name" value="Winged helix' DNA-binding domain"/>
    <property type="match status" value="1"/>
</dbReference>
<dbReference type="Gene3D" id="1.10.10.10">
    <property type="entry name" value="Winged helix-like DNA-binding domain superfamily/Winged helix DNA-binding domain"/>
    <property type="match status" value="1"/>
</dbReference>
<proteinExistence type="predicted"/>
<keyword evidence="3" id="KW-0804">Transcription</keyword>
<evidence type="ECO:0000313" key="5">
    <source>
        <dbReference type="EMBL" id="PKA77743.1"/>
    </source>
</evidence>
<dbReference type="Pfam" id="PF07729">
    <property type="entry name" value="FCD"/>
    <property type="match status" value="1"/>
</dbReference>
<dbReference type="Proteomes" id="UP000232891">
    <property type="component" value="Unassembled WGS sequence"/>
</dbReference>
<keyword evidence="6" id="KW-1185">Reference proteome</keyword>
<name>A0ABX4QLX1_PSETO</name>
<evidence type="ECO:0000259" key="4">
    <source>
        <dbReference type="PROSITE" id="PS50949"/>
    </source>
</evidence>